<name>A0AAW5L7E7_BACCE</name>
<proteinExistence type="predicted"/>
<protein>
    <submittedName>
        <fullName evidence="3">Conjugal transfer protein TraL</fullName>
    </submittedName>
</protein>
<keyword evidence="1" id="KW-0472">Membrane</keyword>
<dbReference type="RefSeq" id="WP_256425265.1">
    <property type="nucleotide sequence ID" value="NZ_JANHDX010000046.1"/>
</dbReference>
<feature type="transmembrane region" description="Helical" evidence="1">
    <location>
        <begin position="262"/>
        <end position="285"/>
    </location>
</feature>
<dbReference type="Proteomes" id="UP001204643">
    <property type="component" value="Unassembled WGS sequence"/>
</dbReference>
<feature type="transmembrane region" description="Helical" evidence="1">
    <location>
        <begin position="148"/>
        <end position="167"/>
    </location>
</feature>
<comment type="caution">
    <text evidence="3">The sequence shown here is derived from an EMBL/GenBank/DDBJ whole genome shotgun (WGS) entry which is preliminary data.</text>
</comment>
<gene>
    <name evidence="3" type="ORF">NPM19_28425</name>
</gene>
<keyword evidence="2" id="KW-0732">Signal</keyword>
<feature type="transmembrane region" description="Helical" evidence="1">
    <location>
        <begin position="297"/>
        <end position="319"/>
    </location>
</feature>
<organism evidence="3 4">
    <name type="scientific">Bacillus cereus</name>
    <dbReference type="NCBI Taxonomy" id="1396"/>
    <lineage>
        <taxon>Bacteria</taxon>
        <taxon>Bacillati</taxon>
        <taxon>Bacillota</taxon>
        <taxon>Bacilli</taxon>
        <taxon>Bacillales</taxon>
        <taxon>Bacillaceae</taxon>
        <taxon>Bacillus</taxon>
        <taxon>Bacillus cereus group</taxon>
    </lineage>
</organism>
<feature type="signal peptide" evidence="2">
    <location>
        <begin position="1"/>
        <end position="29"/>
    </location>
</feature>
<evidence type="ECO:0000256" key="1">
    <source>
        <dbReference type="SAM" id="Phobius"/>
    </source>
</evidence>
<feature type="transmembrane region" description="Helical" evidence="1">
    <location>
        <begin position="232"/>
        <end position="250"/>
    </location>
</feature>
<reference evidence="3" key="1">
    <citation type="submission" date="2022-07" db="EMBL/GenBank/DDBJ databases">
        <title>Identification and characterization of Bacillus thuringiensis and other Bacillus cereus group isolates from spinach by whole genome sequencing.</title>
        <authorList>
            <person name="Zao X."/>
            <person name="Zervas A."/>
            <person name="Hendriks M."/>
            <person name="Rajkovic A."/>
            <person name="Van Overbeek L."/>
            <person name="Hendriksen N.B."/>
            <person name="Uyttendaele M."/>
        </authorList>
    </citation>
    <scope>NUCLEOTIDE SEQUENCE</scope>
    <source>
        <strain evidence="3">781001F-1</strain>
    </source>
</reference>
<feature type="transmembrane region" description="Helical" evidence="1">
    <location>
        <begin position="116"/>
        <end position="136"/>
    </location>
</feature>
<keyword evidence="1" id="KW-1133">Transmembrane helix</keyword>
<feature type="chain" id="PRO_5043857095" evidence="2">
    <location>
        <begin position="30"/>
        <end position="334"/>
    </location>
</feature>
<feature type="transmembrane region" description="Helical" evidence="1">
    <location>
        <begin position="208"/>
        <end position="225"/>
    </location>
</feature>
<evidence type="ECO:0000313" key="3">
    <source>
        <dbReference type="EMBL" id="MCQ6288516.1"/>
    </source>
</evidence>
<evidence type="ECO:0000256" key="2">
    <source>
        <dbReference type="SAM" id="SignalP"/>
    </source>
</evidence>
<dbReference type="InterPro" id="IPR046084">
    <property type="entry name" value="TrbL_4"/>
</dbReference>
<sequence length="334" mass="38771">MWKRILVCLSFVVLISSVFSLFSSSVAYAKEGEFYKEHEQEFKNAPKIYREQIEKYDKEQKTFVCGKLEFMCNINSFFFQFGVGAMKFTEKQINHFILKPDDVLQNERYLKYQEGVSGLCKTLLIIFIMFHAVKIMSFRMLDAEDGSVVLNDKIVQIFVTCIVLYLYQDILRWVLKAQQFFVEGITEHLVDGDFIDRIAVQTIFAGEFAFYVMFIMGILIFILVLQFLYRTALAGILFIMGPLAIVTKVNDNLNFYDFWIRLWLATFLTFGMQVLAVTLGFNFLLTPPIGYGENENLFLGLAFFVLALTIPSILGQFGMSTNTTRTMMKFVRRR</sequence>
<dbReference type="Pfam" id="PF19597">
    <property type="entry name" value="TrbL_4"/>
    <property type="match status" value="1"/>
</dbReference>
<keyword evidence="1" id="KW-0812">Transmembrane</keyword>
<evidence type="ECO:0000313" key="4">
    <source>
        <dbReference type="Proteomes" id="UP001204643"/>
    </source>
</evidence>
<dbReference type="AlphaFoldDB" id="A0AAW5L7E7"/>
<accession>A0AAW5L7E7</accession>
<dbReference type="EMBL" id="JANHEB010000075">
    <property type="protein sequence ID" value="MCQ6288516.1"/>
    <property type="molecule type" value="Genomic_DNA"/>
</dbReference>